<proteinExistence type="predicted"/>
<dbReference type="STRING" id="65499.SAMN04488000_10150"/>
<reference evidence="3" key="1">
    <citation type="submission" date="2016-10" db="EMBL/GenBank/DDBJ databases">
        <authorList>
            <person name="Varghese N."/>
            <person name="Submissions S."/>
        </authorList>
    </citation>
    <scope>NUCLEOTIDE SEQUENCE [LARGE SCALE GENOMIC DNA]</scope>
    <source>
        <strain evidence="3">DSM 44437</strain>
    </source>
</reference>
<protein>
    <submittedName>
        <fullName evidence="2">SCP1.201-like deaminase</fullName>
    </submittedName>
</protein>
<sequence>MASIGEVVAALRHSVADLPFTALAEALESAEDAKALVEQAAEGSDQAEFAQVIASFEQAVHGIGELQRQLTDIQRSVTQTANQLEGNQVSRPPSEDVAKPQAPERLLRALPEREEPGGKTTGYWQDHDGRVRGPVVSGRGQLRDQAVDGLRRLGLVSGRGTLTVADHVEVQIAVQVEISGMGNTTLAVNNRPCDVGPFSCDRVVPRVLRPGQRLTVYWPGGVKTYVGKER</sequence>
<evidence type="ECO:0000313" key="2">
    <source>
        <dbReference type="EMBL" id="SEP72440.1"/>
    </source>
</evidence>
<dbReference type="OrthoDB" id="3690783at2"/>
<dbReference type="EMBL" id="FOFV01000001">
    <property type="protein sequence ID" value="SEP72440.1"/>
    <property type="molecule type" value="Genomic_DNA"/>
</dbReference>
<dbReference type="AlphaFoldDB" id="A0A1H9A6X8"/>
<dbReference type="InterPro" id="IPR032724">
    <property type="entry name" value="SCP1.201-like"/>
</dbReference>
<gene>
    <name evidence="2" type="ORF">SAMN04488000_10150</name>
</gene>
<evidence type="ECO:0000313" key="3">
    <source>
        <dbReference type="Proteomes" id="UP000199503"/>
    </source>
</evidence>
<dbReference type="Proteomes" id="UP000199503">
    <property type="component" value="Unassembled WGS sequence"/>
</dbReference>
<accession>A0A1H9A6X8</accession>
<organism evidence="2 3">
    <name type="scientific">Lentzea albida</name>
    <dbReference type="NCBI Taxonomy" id="65499"/>
    <lineage>
        <taxon>Bacteria</taxon>
        <taxon>Bacillati</taxon>
        <taxon>Actinomycetota</taxon>
        <taxon>Actinomycetes</taxon>
        <taxon>Pseudonocardiales</taxon>
        <taxon>Pseudonocardiaceae</taxon>
        <taxon>Lentzea</taxon>
    </lineage>
</organism>
<feature type="region of interest" description="Disordered" evidence="1">
    <location>
        <begin position="111"/>
        <end position="130"/>
    </location>
</feature>
<name>A0A1H9A6X8_9PSEU</name>
<dbReference type="Pfam" id="PF14428">
    <property type="entry name" value="DddA-like"/>
    <property type="match status" value="1"/>
</dbReference>
<evidence type="ECO:0000256" key="1">
    <source>
        <dbReference type="SAM" id="MobiDB-lite"/>
    </source>
</evidence>
<keyword evidence="3" id="KW-1185">Reference proteome</keyword>